<proteinExistence type="predicted"/>
<evidence type="ECO:0000313" key="3">
    <source>
        <dbReference type="EMBL" id="CAE7568146.1"/>
    </source>
</evidence>
<dbReference type="GO" id="GO:1901096">
    <property type="term" value="P:regulation of autophagosome maturation"/>
    <property type="evidence" value="ECO:0007669"/>
    <property type="project" value="TreeGrafter"/>
</dbReference>
<dbReference type="Pfam" id="PF09758">
    <property type="entry name" value="FPL"/>
    <property type="match status" value="1"/>
</dbReference>
<accession>A0A812UKS6</accession>
<dbReference type="GO" id="GO:0007034">
    <property type="term" value="P:vacuolar transport"/>
    <property type="evidence" value="ECO:0007669"/>
    <property type="project" value="TreeGrafter"/>
</dbReference>
<keyword evidence="4" id="KW-1185">Reference proteome</keyword>
<dbReference type="Proteomes" id="UP000604046">
    <property type="component" value="Unassembled WGS sequence"/>
</dbReference>
<dbReference type="GO" id="GO:0005770">
    <property type="term" value="C:late endosome"/>
    <property type="evidence" value="ECO:0007669"/>
    <property type="project" value="TreeGrafter"/>
</dbReference>
<dbReference type="InterPro" id="IPR019155">
    <property type="entry name" value="CLEC16A/TT9_N"/>
</dbReference>
<evidence type="ECO:0000259" key="2">
    <source>
        <dbReference type="Pfam" id="PF09758"/>
    </source>
</evidence>
<dbReference type="GO" id="GO:0005794">
    <property type="term" value="C:Golgi apparatus"/>
    <property type="evidence" value="ECO:0007669"/>
    <property type="project" value="TreeGrafter"/>
</dbReference>
<comment type="caution">
    <text evidence="3">The sequence shown here is derived from an EMBL/GenBank/DDBJ whole genome shotgun (WGS) entry which is preliminary data.</text>
</comment>
<dbReference type="GO" id="GO:0016197">
    <property type="term" value="P:endosomal transport"/>
    <property type="evidence" value="ECO:0007669"/>
    <property type="project" value="TreeGrafter"/>
</dbReference>
<dbReference type="PANTHER" id="PTHR21481">
    <property type="entry name" value="PROTEIN CLEC16A"/>
    <property type="match status" value="1"/>
</dbReference>
<evidence type="ECO:0000256" key="1">
    <source>
        <dbReference type="ARBA" id="ARBA00023006"/>
    </source>
</evidence>
<evidence type="ECO:0000313" key="4">
    <source>
        <dbReference type="Proteomes" id="UP000604046"/>
    </source>
</evidence>
<dbReference type="PANTHER" id="PTHR21481:SF0">
    <property type="entry name" value="PROTEIN CLEC16A"/>
    <property type="match status" value="1"/>
</dbReference>
<reference evidence="3" key="1">
    <citation type="submission" date="2021-02" db="EMBL/GenBank/DDBJ databases">
        <authorList>
            <person name="Dougan E. K."/>
            <person name="Rhodes N."/>
            <person name="Thang M."/>
            <person name="Chan C."/>
        </authorList>
    </citation>
    <scope>NUCLEOTIDE SEQUENCE</scope>
</reference>
<dbReference type="OrthoDB" id="462274at2759"/>
<sequence>MEWLASFWEAGRSRRSLRQTVIRFTAGEGCFSVPAARAATVSGKGRPERQGPSCRVHDFPLNLAELAPALVKYIHQTGAARPGCKMLQWGSTLFLIVVCMLECGFNDSRRLAHSEDLHGDLFDFFLANEGIELLVNGLLAYETLERVRVQLFQTLPLGSQYLAVLCMPRPATGRRILEGGAYNKLLHGQLGAYSFRRPELPTDDSLAFYVHIIKHLAMRVTPETAERLLMPAALGMADAEDQVMVLPVLKEAARFIMHPENLASTSARVACLRILQVKDPRVRAAAVEVLEDDLLPRLVDALRSIWAAAAVAAREQDASAFKSATNSEEDILEFLAELLGLGLPWVTQAIADQIFAGLLLPQLLILAVRHQEEVQPQAGPFVERCWAYLLSCRLSCVGACEFACDACGDWSFVERCQYVRPCMADSPKPPPVLPVPSLLHLYQDFVSPWASPKASPVHHGQEEMPEEEDVPDDLDEALALRSIATCLKQMRLDKTVGIMVPIIQLLLWPVVPAVLGQRKAFGTAAWKEVCHSFANLSAGHSLEDLALKTSEAASPATERQKCWQLALRGSEGLELPGQVFAAPNPFLRALKAMLGGDISSSIATGEVCPQFGEAVDGSLVPSAGMASWILQECRASLYPTLLEDARLLPPSEAPKAAPQSWPQVDEVPSQLPTAKQGGGVSSFFEAFRSLLWDAKCL</sequence>
<feature type="domain" description="FPL" evidence="2">
    <location>
        <begin position="118"/>
        <end position="274"/>
    </location>
</feature>
<keyword evidence="1" id="KW-0072">Autophagy</keyword>
<dbReference type="GO" id="GO:0006914">
    <property type="term" value="P:autophagy"/>
    <property type="evidence" value="ECO:0007669"/>
    <property type="project" value="UniProtKB-KW"/>
</dbReference>
<protein>
    <submittedName>
        <fullName evidence="3">MKK3 protein</fullName>
    </submittedName>
</protein>
<name>A0A812UKS6_9DINO</name>
<organism evidence="3 4">
    <name type="scientific">Symbiodinium natans</name>
    <dbReference type="NCBI Taxonomy" id="878477"/>
    <lineage>
        <taxon>Eukaryota</taxon>
        <taxon>Sar</taxon>
        <taxon>Alveolata</taxon>
        <taxon>Dinophyceae</taxon>
        <taxon>Suessiales</taxon>
        <taxon>Symbiodiniaceae</taxon>
        <taxon>Symbiodinium</taxon>
    </lineage>
</organism>
<dbReference type="EMBL" id="CAJNDS010002701">
    <property type="protein sequence ID" value="CAE7568146.1"/>
    <property type="molecule type" value="Genomic_DNA"/>
</dbReference>
<dbReference type="InterPro" id="IPR039272">
    <property type="entry name" value="CLEC16A/TT9"/>
</dbReference>
<gene>
    <name evidence="3" type="primary">MKK3</name>
    <name evidence="3" type="ORF">SNAT2548_LOCUS32263</name>
</gene>
<dbReference type="AlphaFoldDB" id="A0A812UKS6"/>